<gene>
    <name evidence="2" type="ORF">DSM100238_1056</name>
</gene>
<organism evidence="2 3">
    <name type="scientific">Bifidobacterium apri</name>
    <dbReference type="NCBI Taxonomy" id="1769423"/>
    <lineage>
        <taxon>Bacteria</taxon>
        <taxon>Bacillati</taxon>
        <taxon>Actinomycetota</taxon>
        <taxon>Actinomycetes</taxon>
        <taxon>Bifidobacteriales</taxon>
        <taxon>Bifidobacteriaceae</taxon>
        <taxon>Bifidobacterium</taxon>
    </lineage>
</organism>
<feature type="compositionally biased region" description="Low complexity" evidence="1">
    <location>
        <begin position="44"/>
        <end position="57"/>
    </location>
</feature>
<evidence type="ECO:0000313" key="3">
    <source>
        <dbReference type="Proteomes" id="UP000440041"/>
    </source>
</evidence>
<accession>A0A6A2V874</accession>
<name>A0A6A2V874_9BIFI</name>
<dbReference type="Proteomes" id="UP000440041">
    <property type="component" value="Unassembled WGS sequence"/>
</dbReference>
<dbReference type="AlphaFoldDB" id="A0A6A2V874"/>
<evidence type="ECO:0000256" key="1">
    <source>
        <dbReference type="SAM" id="MobiDB-lite"/>
    </source>
</evidence>
<protein>
    <submittedName>
        <fullName evidence="2">Uncharacterized protein</fullName>
    </submittedName>
</protein>
<dbReference type="EMBL" id="WBSO01000006">
    <property type="protein sequence ID" value="KAB8298369.1"/>
    <property type="molecule type" value="Genomic_DNA"/>
</dbReference>
<comment type="caution">
    <text evidence="2">The sequence shown here is derived from an EMBL/GenBank/DDBJ whole genome shotgun (WGS) entry which is preliminary data.</text>
</comment>
<keyword evidence="3" id="KW-1185">Reference proteome</keyword>
<sequence length="57" mass="6001">MSVKTPLIPLTPVRAAHAIRAGEKHRFGAPRSPPHAIRATATQTICTSKPTTTGTTP</sequence>
<dbReference type="RefSeq" id="WP_167511056.1">
    <property type="nucleotide sequence ID" value="NZ_JBHLXF010000019.1"/>
</dbReference>
<proteinExistence type="predicted"/>
<reference evidence="2 3" key="1">
    <citation type="submission" date="2019-09" db="EMBL/GenBank/DDBJ databases">
        <title>Characterization of the phylogenetic diversity of two novel species belonging to the genus Bifidobacterium: Bifidobacterium cebidarum sp. nov. and Bifidobacterium leontopitheci sp. nov.</title>
        <authorList>
            <person name="Lugli G.A."/>
            <person name="Duranti S."/>
            <person name="Milani C."/>
            <person name="Turroni F."/>
            <person name="Ventura M."/>
        </authorList>
    </citation>
    <scope>NUCLEOTIDE SEQUENCE [LARGE SCALE GENOMIC DNA]</scope>
    <source>
        <strain evidence="2 3">DSM 100238</strain>
    </source>
</reference>
<evidence type="ECO:0000313" key="2">
    <source>
        <dbReference type="EMBL" id="KAB8298369.1"/>
    </source>
</evidence>
<feature type="region of interest" description="Disordered" evidence="1">
    <location>
        <begin position="24"/>
        <end position="57"/>
    </location>
</feature>